<dbReference type="Gene3D" id="3.40.50.200">
    <property type="entry name" value="Peptidase S8/S53 domain"/>
    <property type="match status" value="1"/>
</dbReference>
<gene>
    <name evidence="10" type="ORF">ACFPCY_36510</name>
</gene>
<dbReference type="SUPFAM" id="SSF52743">
    <property type="entry name" value="Subtilisin-like"/>
    <property type="match status" value="1"/>
</dbReference>
<dbReference type="PANTHER" id="PTHR43399:SF4">
    <property type="entry name" value="CELL WALL-ASSOCIATED PROTEASE"/>
    <property type="match status" value="1"/>
</dbReference>
<name>A0ABV9UBW2_9ACTN</name>
<keyword evidence="7" id="KW-1133">Transmembrane helix</keyword>
<feature type="active site" description="Charge relay system" evidence="5">
    <location>
        <position position="254"/>
    </location>
</feature>
<dbReference type="RefSeq" id="WP_378263194.1">
    <property type="nucleotide sequence ID" value="NZ_JBHSIT010000014.1"/>
</dbReference>
<feature type="active site" description="Charge relay system" evidence="5">
    <location>
        <position position="60"/>
    </location>
</feature>
<keyword evidence="8" id="KW-0732">Signal</keyword>
<feature type="compositionally biased region" description="Pro residues" evidence="6">
    <location>
        <begin position="390"/>
        <end position="399"/>
    </location>
</feature>
<evidence type="ECO:0000313" key="11">
    <source>
        <dbReference type="Proteomes" id="UP001595872"/>
    </source>
</evidence>
<organism evidence="10 11">
    <name type="scientific">Actinomadura gamaensis</name>
    <dbReference type="NCBI Taxonomy" id="1763541"/>
    <lineage>
        <taxon>Bacteria</taxon>
        <taxon>Bacillati</taxon>
        <taxon>Actinomycetota</taxon>
        <taxon>Actinomycetes</taxon>
        <taxon>Streptosporangiales</taxon>
        <taxon>Thermomonosporaceae</taxon>
        <taxon>Actinomadura</taxon>
    </lineage>
</organism>
<dbReference type="Proteomes" id="UP001595872">
    <property type="component" value="Unassembled WGS sequence"/>
</dbReference>
<proteinExistence type="inferred from homology"/>
<keyword evidence="2 5" id="KW-0645">Protease</keyword>
<feature type="signal peptide" evidence="8">
    <location>
        <begin position="1"/>
        <end position="23"/>
    </location>
</feature>
<feature type="compositionally biased region" description="Basic and acidic residues" evidence="6">
    <location>
        <begin position="85"/>
        <end position="96"/>
    </location>
</feature>
<keyword evidence="7" id="KW-0472">Membrane</keyword>
<dbReference type="PANTHER" id="PTHR43399">
    <property type="entry name" value="SUBTILISIN-RELATED"/>
    <property type="match status" value="1"/>
</dbReference>
<feature type="region of interest" description="Disordered" evidence="6">
    <location>
        <begin position="76"/>
        <end position="96"/>
    </location>
</feature>
<dbReference type="InterPro" id="IPR051048">
    <property type="entry name" value="Peptidase_S8/S53_subtilisin"/>
</dbReference>
<keyword evidence="7" id="KW-0812">Transmembrane</keyword>
<dbReference type="EMBL" id="JBHSIT010000014">
    <property type="protein sequence ID" value="MFC4912850.1"/>
    <property type="molecule type" value="Genomic_DNA"/>
</dbReference>
<dbReference type="InterPro" id="IPR036852">
    <property type="entry name" value="Peptidase_S8/S53_dom_sf"/>
</dbReference>
<feature type="transmembrane region" description="Helical" evidence="7">
    <location>
        <begin position="357"/>
        <end position="377"/>
    </location>
</feature>
<keyword evidence="3 5" id="KW-0378">Hydrolase</keyword>
<evidence type="ECO:0000256" key="8">
    <source>
        <dbReference type="SAM" id="SignalP"/>
    </source>
</evidence>
<dbReference type="Pfam" id="PF00082">
    <property type="entry name" value="Peptidase_S8"/>
    <property type="match status" value="1"/>
</dbReference>
<comment type="similarity">
    <text evidence="1 5">Belongs to the peptidase S8 family.</text>
</comment>
<evidence type="ECO:0000256" key="6">
    <source>
        <dbReference type="SAM" id="MobiDB-lite"/>
    </source>
</evidence>
<evidence type="ECO:0000259" key="9">
    <source>
        <dbReference type="Pfam" id="PF00082"/>
    </source>
</evidence>
<feature type="compositionally biased region" description="Low complexity" evidence="6">
    <location>
        <begin position="400"/>
        <end position="423"/>
    </location>
</feature>
<feature type="active site" description="Charge relay system" evidence="5">
    <location>
        <position position="96"/>
    </location>
</feature>
<sequence length="444" mass="45253">MRRLIQVAAATAAFGLALGPTTAANAAAHDKGQWWFNSWHVEQEVWPQTKGSGVKVAVVDTGVTASLPDLKDAVLPGTDFAGGDGRTDSDDEDRGHGTAMASLIAASGKKSGYSGVAPEAKIIPIARRGNLPKEMAEAIRYGADHGAKVINISQGPAADSYPNHCPVEVQSAVAYAAQKDAVIVAAAGNEANAGNPTEFPASCAGVLAVGAIDHTGKAWANSERQDYVTVAAPGAGMTTLRKDGRLYDNGNGTSDAAALTSGAIALLRSKYPDMTARRAVQVIVGSVKDVDGPGKNNVTGYGVVSIRQALANKVPQDAPNPVYERLDKAAASAPKGTGATGPESTKSDDKKSSSNTLLYVGIGVVVVVVLVVGGVVLMRRGKGKNGGGPSAPPPAPMGPPSFGQGQPQQSPYQSGGYQQPSGHGQPGSGAPRFQPPAGGQEPRQ</sequence>
<evidence type="ECO:0000256" key="3">
    <source>
        <dbReference type="ARBA" id="ARBA00022801"/>
    </source>
</evidence>
<dbReference type="InterPro" id="IPR015500">
    <property type="entry name" value="Peptidase_S8_subtilisin-rel"/>
</dbReference>
<feature type="domain" description="Peptidase S8/S53" evidence="9">
    <location>
        <begin position="51"/>
        <end position="302"/>
    </location>
</feature>
<reference evidence="11" key="1">
    <citation type="journal article" date="2019" name="Int. J. Syst. Evol. Microbiol.">
        <title>The Global Catalogue of Microorganisms (GCM) 10K type strain sequencing project: providing services to taxonomists for standard genome sequencing and annotation.</title>
        <authorList>
            <consortium name="The Broad Institute Genomics Platform"/>
            <consortium name="The Broad Institute Genome Sequencing Center for Infectious Disease"/>
            <person name="Wu L."/>
            <person name="Ma J."/>
        </authorList>
    </citation>
    <scope>NUCLEOTIDE SEQUENCE [LARGE SCALE GENOMIC DNA]</scope>
    <source>
        <strain evidence="11">KLKA75</strain>
    </source>
</reference>
<evidence type="ECO:0000256" key="4">
    <source>
        <dbReference type="ARBA" id="ARBA00022825"/>
    </source>
</evidence>
<dbReference type="PRINTS" id="PR00723">
    <property type="entry name" value="SUBTILISIN"/>
</dbReference>
<feature type="chain" id="PRO_5045141913" evidence="8">
    <location>
        <begin position="24"/>
        <end position="444"/>
    </location>
</feature>
<evidence type="ECO:0000256" key="2">
    <source>
        <dbReference type="ARBA" id="ARBA00022670"/>
    </source>
</evidence>
<protein>
    <submittedName>
        <fullName evidence="10">S8 family serine peptidase</fullName>
    </submittedName>
</protein>
<evidence type="ECO:0000256" key="1">
    <source>
        <dbReference type="ARBA" id="ARBA00011073"/>
    </source>
</evidence>
<feature type="region of interest" description="Disordered" evidence="6">
    <location>
        <begin position="379"/>
        <end position="444"/>
    </location>
</feature>
<dbReference type="InterPro" id="IPR000209">
    <property type="entry name" value="Peptidase_S8/S53_dom"/>
</dbReference>
<feature type="region of interest" description="Disordered" evidence="6">
    <location>
        <begin position="330"/>
        <end position="353"/>
    </location>
</feature>
<keyword evidence="11" id="KW-1185">Reference proteome</keyword>
<keyword evidence="4 5" id="KW-0720">Serine protease</keyword>
<evidence type="ECO:0000256" key="7">
    <source>
        <dbReference type="SAM" id="Phobius"/>
    </source>
</evidence>
<dbReference type="PROSITE" id="PS51892">
    <property type="entry name" value="SUBTILASE"/>
    <property type="match status" value="1"/>
</dbReference>
<evidence type="ECO:0000313" key="10">
    <source>
        <dbReference type="EMBL" id="MFC4912850.1"/>
    </source>
</evidence>
<evidence type="ECO:0000256" key="5">
    <source>
        <dbReference type="PROSITE-ProRule" id="PRU01240"/>
    </source>
</evidence>
<comment type="caution">
    <text evidence="10">The sequence shown here is derived from an EMBL/GenBank/DDBJ whole genome shotgun (WGS) entry which is preliminary data.</text>
</comment>
<accession>A0ABV9UBW2</accession>